<dbReference type="EMBL" id="KN846958">
    <property type="protein sequence ID" value="KIW69282.1"/>
    <property type="molecule type" value="Genomic_DNA"/>
</dbReference>
<evidence type="ECO:0000256" key="1">
    <source>
        <dbReference type="SAM" id="MobiDB-lite"/>
    </source>
</evidence>
<feature type="region of interest" description="Disordered" evidence="1">
    <location>
        <begin position="43"/>
        <end position="106"/>
    </location>
</feature>
<organism evidence="2 3">
    <name type="scientific">Phialophora macrospora</name>
    <dbReference type="NCBI Taxonomy" id="1851006"/>
    <lineage>
        <taxon>Eukaryota</taxon>
        <taxon>Fungi</taxon>
        <taxon>Dikarya</taxon>
        <taxon>Ascomycota</taxon>
        <taxon>Pezizomycotina</taxon>
        <taxon>Eurotiomycetes</taxon>
        <taxon>Chaetothyriomycetidae</taxon>
        <taxon>Chaetothyriales</taxon>
        <taxon>Herpotrichiellaceae</taxon>
        <taxon>Phialophora</taxon>
    </lineage>
</organism>
<keyword evidence="3" id="KW-1185">Reference proteome</keyword>
<feature type="compositionally biased region" description="Low complexity" evidence="1">
    <location>
        <begin position="7"/>
        <end position="25"/>
    </location>
</feature>
<protein>
    <submittedName>
        <fullName evidence="2">Uncharacterized protein</fullName>
    </submittedName>
</protein>
<dbReference type="HOGENOM" id="CLU_2222948_0_0_1"/>
<reference evidence="2 3" key="1">
    <citation type="submission" date="2015-01" db="EMBL/GenBank/DDBJ databases">
        <title>The Genome Sequence of Capronia semiimmersa CBS27337.</title>
        <authorList>
            <consortium name="The Broad Institute Genomics Platform"/>
            <person name="Cuomo C."/>
            <person name="de Hoog S."/>
            <person name="Gorbushina A."/>
            <person name="Stielow B."/>
            <person name="Teixiera M."/>
            <person name="Abouelleil A."/>
            <person name="Chapman S.B."/>
            <person name="Priest M."/>
            <person name="Young S.K."/>
            <person name="Wortman J."/>
            <person name="Nusbaum C."/>
            <person name="Birren B."/>
        </authorList>
    </citation>
    <scope>NUCLEOTIDE SEQUENCE [LARGE SCALE GENOMIC DNA]</scope>
    <source>
        <strain evidence="2 3">CBS 27337</strain>
    </source>
</reference>
<evidence type="ECO:0000313" key="3">
    <source>
        <dbReference type="Proteomes" id="UP000054266"/>
    </source>
</evidence>
<dbReference type="Proteomes" id="UP000054266">
    <property type="component" value="Unassembled WGS sequence"/>
</dbReference>
<name>A0A0D2E4K1_9EURO</name>
<dbReference type="AlphaFoldDB" id="A0A0D2E4K1"/>
<proteinExistence type="predicted"/>
<feature type="region of interest" description="Disordered" evidence="1">
    <location>
        <begin position="1"/>
        <end position="30"/>
    </location>
</feature>
<feature type="compositionally biased region" description="Polar residues" evidence="1">
    <location>
        <begin position="55"/>
        <end position="64"/>
    </location>
</feature>
<accession>A0A0D2E4K1</accession>
<gene>
    <name evidence="2" type="ORF">PV04_05164</name>
</gene>
<sequence>MGPRNRSPPLRRAAGAGRPRGPSGRVVTGGCAGKKVLTLTLRGGSAKNCAREGSKSTQSASQEFRSSKKGFSSSHGGTWHRSPTAGNGLAYPRPLSRVPIAAVGKR</sequence>
<evidence type="ECO:0000313" key="2">
    <source>
        <dbReference type="EMBL" id="KIW69282.1"/>
    </source>
</evidence>